<reference evidence="11" key="1">
    <citation type="submission" date="2021-05" db="EMBL/GenBank/DDBJ databases">
        <title>The genome of the haptophyte Pavlova lutheri (Diacronema luteri, Pavlovales) - a model for lipid biosynthesis in eukaryotic algae.</title>
        <authorList>
            <person name="Hulatt C.J."/>
            <person name="Posewitz M.C."/>
        </authorList>
    </citation>
    <scope>NUCLEOTIDE SEQUENCE</scope>
    <source>
        <strain evidence="11">NIVA-4/92</strain>
    </source>
</reference>
<evidence type="ECO:0000259" key="10">
    <source>
        <dbReference type="Pfam" id="PF08790"/>
    </source>
</evidence>
<feature type="compositionally biased region" description="Low complexity" evidence="9">
    <location>
        <begin position="179"/>
        <end position="193"/>
    </location>
</feature>
<dbReference type="Gene3D" id="3.30.1490.490">
    <property type="match status" value="1"/>
</dbReference>
<dbReference type="FunFam" id="3.30.1490.490:FF:000001">
    <property type="entry name" value="cell growth-regulating nucleolar protein-like"/>
    <property type="match status" value="1"/>
</dbReference>
<dbReference type="PROSITE" id="PS51804">
    <property type="entry name" value="ZF_C2HC_LYAR"/>
    <property type="match status" value="2"/>
</dbReference>
<dbReference type="Gene3D" id="1.10.10.2100">
    <property type="match status" value="1"/>
</dbReference>
<dbReference type="FunFam" id="1.10.10.2100:FF:000002">
    <property type="entry name" value="cell growth-regulating nucleolar protein-like"/>
    <property type="match status" value="1"/>
</dbReference>
<dbReference type="InterPro" id="IPR014898">
    <property type="entry name" value="Znf_C2H2_LYAR"/>
</dbReference>
<dbReference type="InterPro" id="IPR039999">
    <property type="entry name" value="LYAR"/>
</dbReference>
<keyword evidence="5" id="KW-0862">Zinc</keyword>
<keyword evidence="4 8" id="KW-0863">Zinc-finger</keyword>
<name>A0A8J5XN10_DIALT</name>
<keyword evidence="2" id="KW-0479">Metal-binding</keyword>
<organism evidence="11 12">
    <name type="scientific">Diacronema lutheri</name>
    <name type="common">Unicellular marine alga</name>
    <name type="synonym">Monochrysis lutheri</name>
    <dbReference type="NCBI Taxonomy" id="2081491"/>
    <lineage>
        <taxon>Eukaryota</taxon>
        <taxon>Haptista</taxon>
        <taxon>Haptophyta</taxon>
        <taxon>Pavlovophyceae</taxon>
        <taxon>Pavlovales</taxon>
        <taxon>Pavlovaceae</taxon>
        <taxon>Diacronema</taxon>
    </lineage>
</organism>
<evidence type="ECO:0000256" key="6">
    <source>
        <dbReference type="ARBA" id="ARBA00023054"/>
    </source>
</evidence>
<evidence type="ECO:0000256" key="1">
    <source>
        <dbReference type="ARBA" id="ARBA00004123"/>
    </source>
</evidence>
<evidence type="ECO:0000313" key="11">
    <source>
        <dbReference type="EMBL" id="KAG8464852.1"/>
    </source>
</evidence>
<proteinExistence type="predicted"/>
<dbReference type="OrthoDB" id="21474at2759"/>
<dbReference type="SUPFAM" id="SSF57667">
    <property type="entry name" value="beta-beta-alpha zinc fingers"/>
    <property type="match status" value="2"/>
</dbReference>
<accession>A0A8J5XN10</accession>
<comment type="caution">
    <text evidence="11">The sequence shown here is derived from an EMBL/GenBank/DDBJ whole genome shotgun (WGS) entry which is preliminary data.</text>
</comment>
<evidence type="ECO:0000256" key="8">
    <source>
        <dbReference type="PROSITE-ProRule" id="PRU01145"/>
    </source>
</evidence>
<feature type="region of interest" description="Disordered" evidence="9">
    <location>
        <begin position="164"/>
        <end position="237"/>
    </location>
</feature>
<dbReference type="Pfam" id="PF08790">
    <property type="entry name" value="zf-LYAR"/>
    <property type="match status" value="1"/>
</dbReference>
<evidence type="ECO:0000256" key="5">
    <source>
        <dbReference type="ARBA" id="ARBA00022833"/>
    </source>
</evidence>
<gene>
    <name evidence="11" type="ORF">KFE25_010220</name>
</gene>
<dbReference type="Proteomes" id="UP000751190">
    <property type="component" value="Unassembled WGS sequence"/>
</dbReference>
<dbReference type="PANTHER" id="PTHR13100">
    <property type="entry name" value="CELL GROWTH-REGULATING NUCLEOLAR PROTEIN LYAR"/>
    <property type="match status" value="1"/>
</dbReference>
<sequence>MVFFVCEACNESLKKNKVEAHSYTCRNCWVLTCVDCNKQFNGDTYAAHNACVSEAQRYEGKLYDGRTNKGDVKQALWISRVQACASEPTVQAHLRPHVERLLQHDNIPRKRAKFENFAKNSLRLHDAKTLGALWAIFEKAATPASAPAAAPIAAAAASAPAHAASDAGTSTAHAATDEPGTTDADAQPATTPGGSDADEVRLEKKRLKKRAKEAAAAAADAAASEPGGATPKAKRRK</sequence>
<evidence type="ECO:0000256" key="9">
    <source>
        <dbReference type="SAM" id="MobiDB-lite"/>
    </source>
</evidence>
<dbReference type="InterPro" id="IPR036236">
    <property type="entry name" value="Znf_C2H2_sf"/>
</dbReference>
<comment type="subcellular location">
    <subcellularLocation>
        <location evidence="1">Nucleus</location>
    </subcellularLocation>
</comment>
<dbReference type="PANTHER" id="PTHR13100:SF10">
    <property type="entry name" value="CELL GROWTH-REGULATING NUCLEOLAR PROTEIN"/>
    <property type="match status" value="1"/>
</dbReference>
<evidence type="ECO:0000313" key="12">
    <source>
        <dbReference type="Proteomes" id="UP000751190"/>
    </source>
</evidence>
<feature type="domain" description="Zinc finger C2H2 LYAR-type" evidence="10">
    <location>
        <begin position="31"/>
        <end position="58"/>
    </location>
</feature>
<evidence type="ECO:0000256" key="4">
    <source>
        <dbReference type="ARBA" id="ARBA00022771"/>
    </source>
</evidence>
<evidence type="ECO:0000256" key="7">
    <source>
        <dbReference type="ARBA" id="ARBA00023242"/>
    </source>
</evidence>
<dbReference type="GO" id="GO:0005730">
    <property type="term" value="C:nucleolus"/>
    <property type="evidence" value="ECO:0007669"/>
    <property type="project" value="TreeGrafter"/>
</dbReference>
<dbReference type="AlphaFoldDB" id="A0A8J5XN10"/>
<dbReference type="GO" id="GO:0003677">
    <property type="term" value="F:DNA binding"/>
    <property type="evidence" value="ECO:0007669"/>
    <property type="project" value="InterPro"/>
</dbReference>
<dbReference type="GO" id="GO:0000122">
    <property type="term" value="P:negative regulation of transcription by RNA polymerase II"/>
    <property type="evidence" value="ECO:0007669"/>
    <property type="project" value="TreeGrafter"/>
</dbReference>
<dbReference type="EMBL" id="JAGTXO010000012">
    <property type="protein sequence ID" value="KAG8464852.1"/>
    <property type="molecule type" value="Genomic_DNA"/>
</dbReference>
<keyword evidence="12" id="KW-1185">Reference proteome</keyword>
<keyword evidence="7" id="KW-0539">Nucleus</keyword>
<dbReference type="OMA" id="CEACNES"/>
<evidence type="ECO:0000256" key="3">
    <source>
        <dbReference type="ARBA" id="ARBA00022737"/>
    </source>
</evidence>
<dbReference type="GO" id="GO:0008270">
    <property type="term" value="F:zinc ion binding"/>
    <property type="evidence" value="ECO:0007669"/>
    <property type="project" value="UniProtKB-KW"/>
</dbReference>
<protein>
    <recommendedName>
        <fullName evidence="10">Zinc finger C2H2 LYAR-type domain-containing protein</fullName>
    </recommendedName>
</protein>
<evidence type="ECO:0000256" key="2">
    <source>
        <dbReference type="ARBA" id="ARBA00022723"/>
    </source>
</evidence>
<keyword evidence="6" id="KW-0175">Coiled coil</keyword>
<keyword evidence="3" id="KW-0677">Repeat</keyword>
<feature type="compositionally biased region" description="Low complexity" evidence="9">
    <location>
        <begin position="214"/>
        <end position="223"/>
    </location>
</feature>
<dbReference type="GO" id="GO:0006364">
    <property type="term" value="P:rRNA processing"/>
    <property type="evidence" value="ECO:0007669"/>
    <property type="project" value="TreeGrafter"/>
</dbReference>